<feature type="binding site" evidence="4 6">
    <location>
        <position position="110"/>
    </location>
    <ligand>
        <name>substrate</name>
    </ligand>
</feature>
<keyword evidence="10" id="KW-1185">Reference proteome</keyword>
<evidence type="ECO:0000313" key="9">
    <source>
        <dbReference type="EMBL" id="KPV44192.1"/>
    </source>
</evidence>
<dbReference type="PANTHER" id="PTHR11142">
    <property type="entry name" value="PSEUDOURIDYLATE SYNTHASE"/>
    <property type="match status" value="1"/>
</dbReference>
<organism evidence="9 10">
    <name type="scientific">Alicyclobacillus ferrooxydans</name>
    <dbReference type="NCBI Taxonomy" id="471514"/>
    <lineage>
        <taxon>Bacteria</taxon>
        <taxon>Bacillati</taxon>
        <taxon>Bacillota</taxon>
        <taxon>Bacilli</taxon>
        <taxon>Bacillales</taxon>
        <taxon>Alicyclobacillaceae</taxon>
        <taxon>Alicyclobacillus</taxon>
    </lineage>
</organism>
<dbReference type="HAMAP" id="MF_00171">
    <property type="entry name" value="TruA"/>
    <property type="match status" value="1"/>
</dbReference>
<proteinExistence type="inferred from homology"/>
<dbReference type="AlphaFoldDB" id="A0A0P9ELM3"/>
<evidence type="ECO:0000256" key="4">
    <source>
        <dbReference type="HAMAP-Rule" id="MF_00171"/>
    </source>
</evidence>
<gene>
    <name evidence="4" type="primary">truA</name>
    <name evidence="9" type="ORF">AN477_08640</name>
</gene>
<dbReference type="PANTHER" id="PTHR11142:SF0">
    <property type="entry name" value="TRNA PSEUDOURIDINE SYNTHASE-LIKE 1"/>
    <property type="match status" value="1"/>
</dbReference>
<evidence type="ECO:0000256" key="6">
    <source>
        <dbReference type="PIRSR" id="PIRSR001430-2"/>
    </source>
</evidence>
<dbReference type="PIRSF" id="PIRSF001430">
    <property type="entry name" value="tRNA_psdUrid_synth"/>
    <property type="match status" value="1"/>
</dbReference>
<dbReference type="InterPro" id="IPR020094">
    <property type="entry name" value="TruA/RsuA/RluB/E/F_N"/>
</dbReference>
<comment type="caution">
    <text evidence="4">Lacks conserved residue(s) required for the propagation of feature annotation.</text>
</comment>
<evidence type="ECO:0000256" key="2">
    <source>
        <dbReference type="ARBA" id="ARBA00022694"/>
    </source>
</evidence>
<dbReference type="Gene3D" id="3.30.70.580">
    <property type="entry name" value="Pseudouridine synthase I, catalytic domain, N-terminal subdomain"/>
    <property type="match status" value="1"/>
</dbReference>
<keyword evidence="2 4" id="KW-0819">tRNA processing</keyword>
<evidence type="ECO:0000256" key="5">
    <source>
        <dbReference type="PIRSR" id="PIRSR001430-1"/>
    </source>
</evidence>
<dbReference type="InterPro" id="IPR020103">
    <property type="entry name" value="PsdUridine_synth_cat_dom_sf"/>
</dbReference>
<dbReference type="GO" id="GO:0003723">
    <property type="term" value="F:RNA binding"/>
    <property type="evidence" value="ECO:0007669"/>
    <property type="project" value="InterPro"/>
</dbReference>
<comment type="catalytic activity">
    <reaction evidence="4 7">
        <text>uridine(38/39/40) in tRNA = pseudouridine(38/39/40) in tRNA</text>
        <dbReference type="Rhea" id="RHEA:22376"/>
        <dbReference type="Rhea" id="RHEA-COMP:10085"/>
        <dbReference type="Rhea" id="RHEA-COMP:10087"/>
        <dbReference type="ChEBI" id="CHEBI:65314"/>
        <dbReference type="ChEBI" id="CHEBI:65315"/>
        <dbReference type="EC" id="5.4.99.12"/>
    </reaction>
</comment>
<dbReference type="InterPro" id="IPR020095">
    <property type="entry name" value="PsdUridine_synth_TruA_C"/>
</dbReference>
<feature type="active site" description="Nucleophile" evidence="4 5">
    <location>
        <position position="52"/>
    </location>
</feature>
<evidence type="ECO:0000259" key="8">
    <source>
        <dbReference type="Pfam" id="PF01416"/>
    </source>
</evidence>
<dbReference type="InterPro" id="IPR001406">
    <property type="entry name" value="PsdUridine_synth_TruA"/>
</dbReference>
<protein>
    <recommendedName>
        <fullName evidence="4">tRNA pseudouridine synthase A</fullName>
        <ecNumber evidence="4">5.4.99.12</ecNumber>
    </recommendedName>
    <alternativeName>
        <fullName evidence="4">tRNA pseudouridine(38-40) synthase</fullName>
    </alternativeName>
    <alternativeName>
        <fullName evidence="4">tRNA pseudouridylate synthase I</fullName>
    </alternativeName>
    <alternativeName>
        <fullName evidence="4">tRNA-uridine isomerase I</fullName>
    </alternativeName>
</protein>
<dbReference type="RefSeq" id="WP_054968834.1">
    <property type="nucleotide sequence ID" value="NZ_LJCO01000040.1"/>
</dbReference>
<dbReference type="EC" id="5.4.99.12" evidence="4"/>
<feature type="domain" description="Pseudouridine synthase I TruA alpha/beta" evidence="8">
    <location>
        <begin position="8"/>
        <end position="103"/>
    </location>
</feature>
<dbReference type="SUPFAM" id="SSF55120">
    <property type="entry name" value="Pseudouridine synthase"/>
    <property type="match status" value="1"/>
</dbReference>
<name>A0A0P9ELM3_9BACL</name>
<comment type="similarity">
    <text evidence="1 4 7">Belongs to the tRNA pseudouridine synthase TruA family.</text>
</comment>
<dbReference type="EMBL" id="LJCO01000040">
    <property type="protein sequence ID" value="KPV44192.1"/>
    <property type="molecule type" value="Genomic_DNA"/>
</dbReference>
<dbReference type="CDD" id="cd02570">
    <property type="entry name" value="PseudoU_synth_EcTruA"/>
    <property type="match status" value="1"/>
</dbReference>
<dbReference type="GO" id="GO:0160147">
    <property type="term" value="F:tRNA pseudouridine(38-40) synthase activity"/>
    <property type="evidence" value="ECO:0007669"/>
    <property type="project" value="UniProtKB-EC"/>
</dbReference>
<dbReference type="Gene3D" id="3.30.70.660">
    <property type="entry name" value="Pseudouridine synthase I, catalytic domain, C-terminal subdomain"/>
    <property type="match status" value="1"/>
</dbReference>
<keyword evidence="3 4" id="KW-0413">Isomerase</keyword>
<feature type="domain" description="Pseudouridine synthase I TruA alpha/beta" evidence="8">
    <location>
        <begin position="143"/>
        <end position="244"/>
    </location>
</feature>
<evidence type="ECO:0000256" key="3">
    <source>
        <dbReference type="ARBA" id="ARBA00023235"/>
    </source>
</evidence>
<evidence type="ECO:0000313" key="10">
    <source>
        <dbReference type="Proteomes" id="UP000050482"/>
    </source>
</evidence>
<comment type="subunit">
    <text evidence="4">Homodimer.</text>
</comment>
<dbReference type="Proteomes" id="UP000050482">
    <property type="component" value="Unassembled WGS sequence"/>
</dbReference>
<comment type="function">
    <text evidence="4">Formation of pseudouridine at positions 38, 39 and 40 in the anticodon stem and loop of transfer RNAs.</text>
</comment>
<dbReference type="OrthoDB" id="9811823at2"/>
<sequence length="246" mass="27955">MPKIKLVISYDGTDFHGFARQPGLRTVQGVLEEHLAKIHNTPVEVFGSGRTDAGVHAVGQVVHFEREVGPPAERYVYLLRRSLPPDIVPVSAEEVAVDFHARFSVRRKTYRYTIQRANVPDIFTYRFTWHEPRPMDVELMRRAARDLVGEHDFTSFCASTTPIEDKRRTLYQVDVTERGSYLDITCSGNGFLQYMVRIIVGTLVDLGEGRLRHSIPEILSARDRAQAGRTAPARGLSLWKVDYEAE</sequence>
<dbReference type="PATRIC" id="fig|471514.4.peg.911"/>
<dbReference type="InterPro" id="IPR020097">
    <property type="entry name" value="PsdUridine_synth_TruA_a/b_dom"/>
</dbReference>
<dbReference type="Pfam" id="PF01416">
    <property type="entry name" value="PseudoU_synth_1"/>
    <property type="match status" value="2"/>
</dbReference>
<evidence type="ECO:0000256" key="1">
    <source>
        <dbReference type="ARBA" id="ARBA00009375"/>
    </source>
</evidence>
<dbReference type="FunFam" id="3.30.70.580:FF:000001">
    <property type="entry name" value="tRNA pseudouridine synthase A"/>
    <property type="match status" value="1"/>
</dbReference>
<dbReference type="STRING" id="471514.AN477_08640"/>
<dbReference type="NCBIfam" id="TIGR00071">
    <property type="entry name" value="hisT_truA"/>
    <property type="match status" value="1"/>
</dbReference>
<reference evidence="9 10" key="1">
    <citation type="submission" date="2015-09" db="EMBL/GenBank/DDBJ databases">
        <title>Draft genome sequence of Alicyclobacillus ferrooxydans DSM 22381.</title>
        <authorList>
            <person name="Hemp J."/>
        </authorList>
    </citation>
    <scope>NUCLEOTIDE SEQUENCE [LARGE SCALE GENOMIC DNA]</scope>
    <source>
        <strain evidence="9 10">TC-34</strain>
    </source>
</reference>
<evidence type="ECO:0000256" key="7">
    <source>
        <dbReference type="RuleBase" id="RU003792"/>
    </source>
</evidence>
<comment type="caution">
    <text evidence="9">The sequence shown here is derived from an EMBL/GenBank/DDBJ whole genome shotgun (WGS) entry which is preliminary data.</text>
</comment>
<dbReference type="GO" id="GO:0031119">
    <property type="term" value="P:tRNA pseudouridine synthesis"/>
    <property type="evidence" value="ECO:0007669"/>
    <property type="project" value="UniProtKB-UniRule"/>
</dbReference>
<accession>A0A0P9ELM3</accession>